<keyword evidence="3" id="KW-1185">Reference proteome</keyword>
<evidence type="ECO:0000313" key="2">
    <source>
        <dbReference type="EMBL" id="GBL86915.1"/>
    </source>
</evidence>
<proteinExistence type="predicted"/>
<dbReference type="EMBL" id="BGPR01000051">
    <property type="protein sequence ID" value="GBL86915.1"/>
    <property type="molecule type" value="Genomic_DNA"/>
</dbReference>
<name>A0A4Y2B6G8_ARAVE</name>
<comment type="caution">
    <text evidence="2">The sequence shown here is derived from an EMBL/GenBank/DDBJ whole genome shotgun (WGS) entry which is preliminary data.</text>
</comment>
<evidence type="ECO:0000256" key="1">
    <source>
        <dbReference type="SAM" id="MobiDB-lite"/>
    </source>
</evidence>
<organism evidence="2 3">
    <name type="scientific">Araneus ventricosus</name>
    <name type="common">Orbweaver spider</name>
    <name type="synonym">Epeira ventricosa</name>
    <dbReference type="NCBI Taxonomy" id="182803"/>
    <lineage>
        <taxon>Eukaryota</taxon>
        <taxon>Metazoa</taxon>
        <taxon>Ecdysozoa</taxon>
        <taxon>Arthropoda</taxon>
        <taxon>Chelicerata</taxon>
        <taxon>Arachnida</taxon>
        <taxon>Araneae</taxon>
        <taxon>Araneomorphae</taxon>
        <taxon>Entelegynae</taxon>
        <taxon>Araneoidea</taxon>
        <taxon>Araneidae</taxon>
        <taxon>Araneus</taxon>
    </lineage>
</organism>
<dbReference type="Proteomes" id="UP000499080">
    <property type="component" value="Unassembled WGS sequence"/>
</dbReference>
<protein>
    <submittedName>
        <fullName evidence="2">Uncharacterized protein</fullName>
    </submittedName>
</protein>
<evidence type="ECO:0000313" key="3">
    <source>
        <dbReference type="Proteomes" id="UP000499080"/>
    </source>
</evidence>
<gene>
    <name evidence="2" type="ORF">AVEN_218660_1</name>
</gene>
<accession>A0A4Y2B6G8</accession>
<dbReference type="AlphaFoldDB" id="A0A4Y2B6G8"/>
<reference evidence="2 3" key="1">
    <citation type="journal article" date="2019" name="Sci. Rep.">
        <title>Orb-weaving spider Araneus ventricosus genome elucidates the spidroin gene catalogue.</title>
        <authorList>
            <person name="Kono N."/>
            <person name="Nakamura H."/>
            <person name="Ohtoshi R."/>
            <person name="Moran D.A.P."/>
            <person name="Shinohara A."/>
            <person name="Yoshida Y."/>
            <person name="Fujiwara M."/>
            <person name="Mori M."/>
            <person name="Tomita M."/>
            <person name="Arakawa K."/>
        </authorList>
    </citation>
    <scope>NUCLEOTIDE SEQUENCE [LARGE SCALE GENOMIC DNA]</scope>
</reference>
<feature type="region of interest" description="Disordered" evidence="1">
    <location>
        <begin position="57"/>
        <end position="89"/>
    </location>
</feature>
<sequence>MSSLRLSLLAAYMTAHLISEKLYKSLKGNPPEGGKNKMGLARKLTRSYHHLPEHVSHYASRTASEQRKRAPPFVIMSHSTNTKREQSKM</sequence>